<name>A0A1G8ALW5_CHIFI</name>
<dbReference type="Proteomes" id="UP000199045">
    <property type="component" value="Unassembled WGS sequence"/>
</dbReference>
<dbReference type="Gene3D" id="3.30.70.330">
    <property type="match status" value="1"/>
</dbReference>
<protein>
    <submittedName>
        <fullName evidence="4">RNA recognition motif. (A.k.a. RRM, RBD, or RNP domain)</fullName>
    </submittedName>
</protein>
<dbReference type="Pfam" id="PF00076">
    <property type="entry name" value="RRM_1"/>
    <property type="match status" value="1"/>
</dbReference>
<keyword evidence="1" id="KW-0694">RNA-binding</keyword>
<dbReference type="OrthoDB" id="9798855at2"/>
<dbReference type="RefSeq" id="WP_089837228.1">
    <property type="nucleotide sequence ID" value="NZ_FNBN01000009.1"/>
</dbReference>
<evidence type="ECO:0000256" key="2">
    <source>
        <dbReference type="SAM" id="MobiDB-lite"/>
    </source>
</evidence>
<dbReference type="AlphaFoldDB" id="A0A1G8ALW5"/>
<feature type="domain" description="RRM" evidence="3">
    <location>
        <begin position="1"/>
        <end position="79"/>
    </location>
</feature>
<dbReference type="PANTHER" id="PTHR48027">
    <property type="entry name" value="HETEROGENEOUS NUCLEAR RIBONUCLEOPROTEIN 87F-RELATED"/>
    <property type="match status" value="1"/>
</dbReference>
<feature type="compositionally biased region" description="Basic and acidic residues" evidence="2">
    <location>
        <begin position="78"/>
        <end position="88"/>
    </location>
</feature>
<proteinExistence type="predicted"/>
<accession>A0A1G8ALW5</accession>
<dbReference type="InterPro" id="IPR000504">
    <property type="entry name" value="RRM_dom"/>
</dbReference>
<evidence type="ECO:0000256" key="1">
    <source>
        <dbReference type="ARBA" id="ARBA00022884"/>
    </source>
</evidence>
<reference evidence="5" key="1">
    <citation type="submission" date="2016-10" db="EMBL/GenBank/DDBJ databases">
        <authorList>
            <person name="Varghese N."/>
            <person name="Submissions S."/>
        </authorList>
    </citation>
    <scope>NUCLEOTIDE SEQUENCE [LARGE SCALE GENOMIC DNA]</scope>
    <source>
        <strain evidence="5">DSM 527</strain>
    </source>
</reference>
<dbReference type="InterPro" id="IPR035979">
    <property type="entry name" value="RBD_domain_sf"/>
</dbReference>
<dbReference type="SUPFAM" id="SSF54928">
    <property type="entry name" value="RNA-binding domain, RBD"/>
    <property type="match status" value="1"/>
</dbReference>
<feature type="region of interest" description="Disordered" evidence="2">
    <location>
        <begin position="78"/>
        <end position="102"/>
    </location>
</feature>
<dbReference type="EMBL" id="FNBN01000009">
    <property type="protein sequence ID" value="SDH21928.1"/>
    <property type="molecule type" value="Genomic_DNA"/>
</dbReference>
<evidence type="ECO:0000313" key="5">
    <source>
        <dbReference type="Proteomes" id="UP000199045"/>
    </source>
</evidence>
<dbReference type="InterPro" id="IPR052462">
    <property type="entry name" value="SLIRP/GR-RBP-like"/>
</dbReference>
<sequence length="102" mass="11551">MNIFVGNIGDRTTEDEIWSLFDPFGVVYSINVAYDKYSGRSKGFAFVEMPDDSNAVQAIKELNNSVVAGQTIVVYEARPKPERPENNRFSRSGPRPGFRPRY</sequence>
<evidence type="ECO:0000259" key="3">
    <source>
        <dbReference type="PROSITE" id="PS50102"/>
    </source>
</evidence>
<dbReference type="InterPro" id="IPR012677">
    <property type="entry name" value="Nucleotide-bd_a/b_plait_sf"/>
</dbReference>
<dbReference type="SMART" id="SM00360">
    <property type="entry name" value="RRM"/>
    <property type="match status" value="1"/>
</dbReference>
<gene>
    <name evidence="4" type="ORF">SAMN04488121_109315</name>
</gene>
<dbReference type="STRING" id="104663.SAMN04488121_109315"/>
<evidence type="ECO:0000313" key="4">
    <source>
        <dbReference type="EMBL" id="SDH21928.1"/>
    </source>
</evidence>
<organism evidence="4 5">
    <name type="scientific">Chitinophaga filiformis</name>
    <name type="common">Myxococcus filiformis</name>
    <name type="synonym">Flexibacter filiformis</name>
    <dbReference type="NCBI Taxonomy" id="104663"/>
    <lineage>
        <taxon>Bacteria</taxon>
        <taxon>Pseudomonadati</taxon>
        <taxon>Bacteroidota</taxon>
        <taxon>Chitinophagia</taxon>
        <taxon>Chitinophagales</taxon>
        <taxon>Chitinophagaceae</taxon>
        <taxon>Chitinophaga</taxon>
    </lineage>
</organism>
<dbReference type="PROSITE" id="PS50102">
    <property type="entry name" value="RRM"/>
    <property type="match status" value="1"/>
</dbReference>
<dbReference type="GO" id="GO:0003723">
    <property type="term" value="F:RNA binding"/>
    <property type="evidence" value="ECO:0007669"/>
    <property type="project" value="UniProtKB-KW"/>
</dbReference>